<dbReference type="InterPro" id="IPR020560">
    <property type="entry name" value="PRibGlycinamide_synth_C-dom"/>
</dbReference>
<comment type="pathway">
    <text evidence="1 16">Purine metabolism; IMP biosynthesis via de novo pathway; 5-amino-1-(5-phospho-D-ribosyl)imidazole from N(2)-formyl-N(1)-(5-phospho-D-ribosyl)glycinamide: step 2/2.</text>
</comment>
<evidence type="ECO:0000256" key="15">
    <source>
        <dbReference type="PROSITE-ProRule" id="PRU00409"/>
    </source>
</evidence>
<dbReference type="Gene3D" id="3.30.1490.20">
    <property type="entry name" value="ATP-grasp fold, A domain"/>
    <property type="match status" value="1"/>
</dbReference>
<dbReference type="InterPro" id="IPR010918">
    <property type="entry name" value="PurM-like_C_dom"/>
</dbReference>
<dbReference type="GO" id="GO:0005829">
    <property type="term" value="C:cytosol"/>
    <property type="evidence" value="ECO:0000318"/>
    <property type="project" value="GO_Central"/>
</dbReference>
<keyword evidence="9 16" id="KW-0479">Metal-binding</keyword>
<dbReference type="EC" id="2.1.2.2" evidence="16"/>
<dbReference type="InterPro" id="IPR020561">
    <property type="entry name" value="PRibGlycinamid_synth_ATP-grasp"/>
</dbReference>
<evidence type="ECO:0000256" key="13">
    <source>
        <dbReference type="ARBA" id="ARBA00023211"/>
    </source>
</evidence>
<evidence type="ECO:0000313" key="18">
    <source>
        <dbReference type="EMBL" id="EEC03158.1"/>
    </source>
</evidence>
<dbReference type="SMART" id="SM01210">
    <property type="entry name" value="GARS_C"/>
    <property type="match status" value="1"/>
</dbReference>
<dbReference type="Gene3D" id="3.30.470.20">
    <property type="entry name" value="ATP-grasp fold, B domain"/>
    <property type="match status" value="1"/>
</dbReference>
<dbReference type="InParanoid" id="B7P986"/>
<evidence type="ECO:0000256" key="9">
    <source>
        <dbReference type="ARBA" id="ARBA00022723"/>
    </source>
</evidence>
<evidence type="ECO:0000256" key="6">
    <source>
        <dbReference type="ARBA" id="ARBA00008696"/>
    </source>
</evidence>
<dbReference type="GO" id="GO:0004641">
    <property type="term" value="F:phosphoribosylformylglycinamidine cyclo-ligase activity"/>
    <property type="evidence" value="ECO:0000318"/>
    <property type="project" value="GO_Central"/>
</dbReference>
<dbReference type="FunFam" id="3.30.1490.20:FF:000006">
    <property type="entry name" value="phosphoribosylamine--glycine ligase, chloroplastic-like"/>
    <property type="match status" value="1"/>
</dbReference>
<dbReference type="Gene3D" id="3.40.50.20">
    <property type="match status" value="1"/>
</dbReference>
<evidence type="ECO:0007829" key="21">
    <source>
        <dbReference type="PeptideAtlas" id="B7P986"/>
    </source>
</evidence>
<evidence type="ECO:0000259" key="17">
    <source>
        <dbReference type="PROSITE" id="PS50975"/>
    </source>
</evidence>
<evidence type="ECO:0000256" key="3">
    <source>
        <dbReference type="ARBA" id="ARBA00005174"/>
    </source>
</evidence>
<reference evidence="18 20" key="1">
    <citation type="submission" date="2008-03" db="EMBL/GenBank/DDBJ databases">
        <title>Annotation of Ixodes scapularis.</title>
        <authorList>
            <consortium name="Ixodes scapularis Genome Project Consortium"/>
            <person name="Caler E."/>
            <person name="Hannick L.I."/>
            <person name="Bidwell S."/>
            <person name="Joardar V."/>
            <person name="Thiagarajan M."/>
            <person name="Amedeo P."/>
            <person name="Galinsky K.J."/>
            <person name="Schobel S."/>
            <person name="Inman J."/>
            <person name="Hostetler J."/>
            <person name="Miller J."/>
            <person name="Hammond M."/>
            <person name="Megy K."/>
            <person name="Lawson D."/>
            <person name="Kodira C."/>
            <person name="Sutton G."/>
            <person name="Meyer J."/>
            <person name="Hill C.A."/>
            <person name="Birren B."/>
            <person name="Nene V."/>
            <person name="Collins F."/>
            <person name="Alarcon-Chaidez F."/>
            <person name="Wikel S."/>
            <person name="Strausberg R."/>
        </authorList>
    </citation>
    <scope>NUCLEOTIDE SEQUENCE [LARGE SCALE GENOMIC DNA]</scope>
    <source>
        <strain evidence="20">Wikel</strain>
        <strain evidence="18">Wikel colony</strain>
    </source>
</reference>
<keyword evidence="20" id="KW-1185">Reference proteome</keyword>
<sequence>MSDKVLVIGGGGREHVIVWKLSLSPRIHTVYVAPGNAGTSTESKAVNVDLDVKTNKAVVDWCIKNGIALVIVGPEEYLCRGLADDLEAAGVRCFGPSAKAAEIEASKAFAKDFMAKHGIPTAQYQNFQNAESAKTYITNANFPALVVKASGLATGKGVIVAADKREAISAVDTIMKDKMVGAAGDTVVVEELLDGDEISVLVFSDGVNYSVMPPAQDHKRLKDGDQGPNTGGMGAYCPCPLVSSPVMEQIRTDVIEKTLTGLRSEGRKFVGVLFAGLMLTERGPKVLEFNCRFGDPETESILPLLESDLYETLLACTEGNLPRALPVWKKDTYAVGVVLASGGYPQSYPKGKVITGLEKAREATECRFFTLVLQKTGMTLSHPEDESWSVWPNTVTLGRPKQLAQLGAEIVRFDGKFFRHDIAFRAIGRVSKKDPLTYSMSGVDIAAGDRLVKSITALTDSTKRPGTMGSIGGFGGLFDLKAAGYEDPILVSGTDGVGTKLKIAQSFHSHDTIGIDLVAMCVNDILAQGAEPLFFLDYFACGKLDPGVAKQVIAGITEGCRQARCSLIGGETAEMPGMYAIGDYDLAGFSVGAVDRDKVLPRSDIKDGDVVLGFPSSGIHSNGYSLVRKVVERAGLRYTDRAPFEESRQLGEVLLSPTKIYVRLLLNAVKKGYIKALAHITGGGLTENIPRVLPPGFGAFLDCNTWNIQPVFKWLANEGNVGDEEMLRTFNCGLGMVAIASPENAQAIIDESEGEARIVGQILNIEEGSPKVNVRNFQESLNTRGSKVVKRKFAVLISGSGTNLQALIDHIARMDGRSAAEIVLVISNKEGVQGLVRAQQAGIPTKVISHKGYKNRVEYDMKMHEALVAAGVEFICLAGFMRIITEDFINKWYGKIINIHPALLPSFRGHDAHRQALAMGVKITGCTVHYVAPEVDAGAIIAQGATTVELDDTEETLSERVKLVEHRIFPEAMEMVAQGKVMLRPDGKIVFKRDAS</sequence>
<evidence type="ECO:0000256" key="14">
    <source>
        <dbReference type="ARBA" id="ARBA00023268"/>
    </source>
</evidence>
<dbReference type="FunCoup" id="B7P986">
    <property type="interactions" value="1369"/>
</dbReference>
<dbReference type="SUPFAM" id="SSF53328">
    <property type="entry name" value="Formyltransferase"/>
    <property type="match status" value="1"/>
</dbReference>
<dbReference type="Gene3D" id="3.30.1330.10">
    <property type="entry name" value="PurM-like, N-terminal domain"/>
    <property type="match status" value="1"/>
</dbReference>
<dbReference type="GO" id="GO:0006189">
    <property type="term" value="P:'de novo' IMP biosynthetic process"/>
    <property type="evidence" value="ECO:0007669"/>
    <property type="project" value="UniProtKB-UniRule"/>
</dbReference>
<dbReference type="FunFam" id="3.30.1330.10:FF:000001">
    <property type="entry name" value="Phosphoribosylformylglycinamidine cyclo-ligase"/>
    <property type="match status" value="1"/>
</dbReference>
<dbReference type="PaxDb" id="6945-B7P986"/>
<dbReference type="PANTHER" id="PTHR10520">
    <property type="entry name" value="TRIFUNCTIONAL PURINE BIOSYNTHETIC PROTEIN ADENOSINE-3-RELATED"/>
    <property type="match status" value="1"/>
</dbReference>
<comment type="pathway">
    <text evidence="3 16">Purine metabolism; IMP biosynthesis via de novo pathway; N(1)-(5-phospho-D-ribosyl)glycinamide from 5-phospho-alpha-D-ribose 1-diphosphate: step 2/2.</text>
</comment>
<dbReference type="InterPro" id="IPR036676">
    <property type="entry name" value="PurM-like_C_sf"/>
</dbReference>
<dbReference type="Pfam" id="PF01071">
    <property type="entry name" value="GARS_A"/>
    <property type="match status" value="1"/>
</dbReference>
<dbReference type="InterPro" id="IPR037123">
    <property type="entry name" value="PRibGlycinamide_synth_C_sf"/>
</dbReference>
<dbReference type="FunFam" id="3.40.50.170:FF:000006">
    <property type="entry name" value="Trifunctional purine biosynthetic protein adenosine-3"/>
    <property type="match status" value="1"/>
</dbReference>
<dbReference type="FunFam" id="3.40.50.20:FF:000006">
    <property type="entry name" value="Phosphoribosylamine--glycine ligase, chloroplastic"/>
    <property type="match status" value="1"/>
</dbReference>
<evidence type="ECO:0000256" key="5">
    <source>
        <dbReference type="ARBA" id="ARBA00008630"/>
    </source>
</evidence>
<dbReference type="AlphaFoldDB" id="B7P986"/>
<organism>
    <name type="scientific">Ixodes scapularis</name>
    <name type="common">Black-legged tick</name>
    <name type="synonym">Deer tick</name>
    <dbReference type="NCBI Taxonomy" id="6945"/>
    <lineage>
        <taxon>Eukaryota</taxon>
        <taxon>Metazoa</taxon>
        <taxon>Ecdysozoa</taxon>
        <taxon>Arthropoda</taxon>
        <taxon>Chelicerata</taxon>
        <taxon>Arachnida</taxon>
        <taxon>Acari</taxon>
        <taxon>Parasitiformes</taxon>
        <taxon>Ixodida</taxon>
        <taxon>Ixodoidea</taxon>
        <taxon>Ixodidae</taxon>
        <taxon>Ixodinae</taxon>
        <taxon>Ixodes</taxon>
    </lineage>
</organism>
<dbReference type="Pfam" id="PF00551">
    <property type="entry name" value="Formyl_trans_N"/>
    <property type="match status" value="1"/>
</dbReference>
<dbReference type="EMBL" id="DS661893">
    <property type="protein sequence ID" value="EEC03158.1"/>
    <property type="molecule type" value="Genomic_DNA"/>
</dbReference>
<dbReference type="SUPFAM" id="SSF56042">
    <property type="entry name" value="PurM C-terminal domain-like"/>
    <property type="match status" value="1"/>
</dbReference>
<keyword evidence="8 18" id="KW-0808">Transferase</keyword>
<dbReference type="KEGG" id="isc:8026455"/>
<dbReference type="GO" id="GO:0046872">
    <property type="term" value="F:metal ion binding"/>
    <property type="evidence" value="ECO:0007669"/>
    <property type="project" value="UniProtKB-KW"/>
</dbReference>
<evidence type="ECO:0000256" key="8">
    <source>
        <dbReference type="ARBA" id="ARBA00022679"/>
    </source>
</evidence>
<keyword evidence="13 16" id="KW-0464">Manganese</keyword>
<dbReference type="PROSITE" id="PS50975">
    <property type="entry name" value="ATP_GRASP"/>
    <property type="match status" value="1"/>
</dbReference>
<evidence type="ECO:0000256" key="1">
    <source>
        <dbReference type="ARBA" id="ARBA00004686"/>
    </source>
</evidence>
<dbReference type="CDD" id="cd02196">
    <property type="entry name" value="PurM"/>
    <property type="match status" value="1"/>
</dbReference>
<dbReference type="HAMAP" id="MF_01930">
    <property type="entry name" value="PurN"/>
    <property type="match status" value="1"/>
</dbReference>
<comment type="similarity">
    <text evidence="6 16">In the central section; belongs to the AIR synthase family.</text>
</comment>
<dbReference type="SUPFAM" id="SSF56059">
    <property type="entry name" value="Glutathione synthetase ATP-binding domain-like"/>
    <property type="match status" value="1"/>
</dbReference>
<dbReference type="InterPro" id="IPR020562">
    <property type="entry name" value="PRibGlycinamide_synth_N"/>
</dbReference>
<comment type="catalytic activity">
    <reaction evidence="16">
        <text>5-phospho-beta-D-ribosylamine + glycine + ATP = N(1)-(5-phospho-beta-D-ribosyl)glycinamide + ADP + phosphate + H(+)</text>
        <dbReference type="Rhea" id="RHEA:17453"/>
        <dbReference type="ChEBI" id="CHEBI:15378"/>
        <dbReference type="ChEBI" id="CHEBI:30616"/>
        <dbReference type="ChEBI" id="CHEBI:43474"/>
        <dbReference type="ChEBI" id="CHEBI:57305"/>
        <dbReference type="ChEBI" id="CHEBI:58681"/>
        <dbReference type="ChEBI" id="CHEBI:143788"/>
        <dbReference type="ChEBI" id="CHEBI:456216"/>
        <dbReference type="EC" id="6.3.4.13"/>
    </reaction>
</comment>
<dbReference type="NCBIfam" id="TIGR00639">
    <property type="entry name" value="PurN"/>
    <property type="match status" value="1"/>
</dbReference>
<dbReference type="HAMAP" id="MF_00741">
    <property type="entry name" value="AIRS"/>
    <property type="match status" value="1"/>
</dbReference>
<keyword evidence="12 15" id="KW-0067">ATP-binding</keyword>
<gene>
    <name evidence="19" type="primary">8026455</name>
    <name evidence="18" type="ORF">IscW_ISCW017017</name>
</gene>
<keyword evidence="7 16" id="KW-0436">Ligase</keyword>
<dbReference type="InterPro" id="IPR004607">
    <property type="entry name" value="GART"/>
</dbReference>
<dbReference type="SMART" id="SM01209">
    <property type="entry name" value="GARS_A"/>
    <property type="match status" value="1"/>
</dbReference>
<dbReference type="GO" id="GO:0046084">
    <property type="term" value="P:adenine biosynthetic process"/>
    <property type="evidence" value="ECO:0000318"/>
    <property type="project" value="GO_Central"/>
</dbReference>
<feature type="domain" description="ATP-grasp" evidence="17">
    <location>
        <begin position="111"/>
        <end position="318"/>
    </location>
</feature>
<comment type="similarity">
    <text evidence="5 16">In the C-terminal section; belongs to the GART family.</text>
</comment>
<dbReference type="InterPro" id="IPR004733">
    <property type="entry name" value="PurM_cligase"/>
</dbReference>
<evidence type="ECO:0000256" key="7">
    <source>
        <dbReference type="ARBA" id="ARBA00022598"/>
    </source>
</evidence>
<evidence type="ECO:0000256" key="12">
    <source>
        <dbReference type="ARBA" id="ARBA00022840"/>
    </source>
</evidence>
<dbReference type="Pfam" id="PF02844">
    <property type="entry name" value="GARS_N"/>
    <property type="match status" value="1"/>
</dbReference>
<dbReference type="Pfam" id="PF02843">
    <property type="entry name" value="GARS_C"/>
    <property type="match status" value="1"/>
</dbReference>
<protein>
    <recommendedName>
        <fullName evidence="16">Trifunctional purine biosynthetic protein adenosine-3</fullName>
    </recommendedName>
    <domain>
        <recommendedName>
            <fullName evidence="16">Phosphoribosylamine--glycine ligase</fullName>
            <ecNumber evidence="16">6.3.4.13</ecNumber>
        </recommendedName>
        <alternativeName>
            <fullName evidence="16">Glycinamide ribonucleotide synthetase</fullName>
            <shortName evidence="16">GARS</shortName>
        </alternativeName>
        <alternativeName>
            <fullName evidence="16">Phosphoribosylglycinamide synthetase</fullName>
        </alternativeName>
    </domain>
    <domain>
        <recommendedName>
            <fullName evidence="16">Phosphoribosylformylglycinamidine cyclo-ligase</fullName>
            <ecNumber evidence="16">6.3.3.1</ecNumber>
        </recommendedName>
        <alternativeName>
            <fullName evidence="16">AIR synthase</fullName>
            <shortName evidence="16">AIRS</shortName>
        </alternativeName>
        <alternativeName>
            <fullName evidence="16">Phosphoribosyl-aminoimidazole synthetase</fullName>
        </alternativeName>
    </domain>
    <domain>
        <recommendedName>
            <fullName evidence="16">Phosphoribosylglycinamide formyltransferase</fullName>
            <ecNumber evidence="16">2.1.2.2</ecNumber>
        </recommendedName>
        <alternativeName>
            <fullName evidence="16">5'-phosphoribosylglycinamide transformylase</fullName>
        </alternativeName>
        <alternativeName>
            <fullName evidence="16">GAR transformylase</fullName>
            <shortName evidence="16">GART</shortName>
        </alternativeName>
    </domain>
</protein>
<dbReference type="GO" id="GO:0006164">
    <property type="term" value="P:purine nucleotide biosynthetic process"/>
    <property type="evidence" value="ECO:0000318"/>
    <property type="project" value="GO_Central"/>
</dbReference>
<keyword evidence="10 15" id="KW-0547">Nucleotide-binding</keyword>
<dbReference type="NCBIfam" id="TIGR00878">
    <property type="entry name" value="purM"/>
    <property type="match status" value="1"/>
</dbReference>
<name>B7P986_IXOSC</name>
<dbReference type="Proteomes" id="UP000001555">
    <property type="component" value="Unassembled WGS sequence"/>
</dbReference>
<evidence type="ECO:0000256" key="11">
    <source>
        <dbReference type="ARBA" id="ARBA00022755"/>
    </source>
</evidence>
<dbReference type="InterPro" id="IPR020559">
    <property type="entry name" value="PRibGlycinamide_synth_CS"/>
</dbReference>
<keyword evidence="14 16" id="KW-0511">Multifunctional enzyme</keyword>
<dbReference type="InterPro" id="IPR036921">
    <property type="entry name" value="PurM-like_N_sf"/>
</dbReference>
<dbReference type="InterPro" id="IPR011054">
    <property type="entry name" value="Rudment_hybrid_motif"/>
</dbReference>
<dbReference type="OrthoDB" id="6478464at2759"/>
<dbReference type="Gene3D" id="3.40.50.170">
    <property type="entry name" value="Formyl transferase, N-terminal domain"/>
    <property type="match status" value="1"/>
</dbReference>
<dbReference type="GO" id="GO:0005524">
    <property type="term" value="F:ATP binding"/>
    <property type="evidence" value="ECO:0007669"/>
    <property type="project" value="UniProtKB-UniRule"/>
</dbReference>
<dbReference type="EC" id="6.3.4.13" evidence="16"/>
<dbReference type="Pfam" id="PF02769">
    <property type="entry name" value="AIRS_C"/>
    <property type="match status" value="1"/>
</dbReference>
<dbReference type="UniPathway" id="UPA00074">
    <property type="reaction ID" value="UER00125"/>
</dbReference>
<accession>B7P986</accession>
<dbReference type="InterPro" id="IPR011761">
    <property type="entry name" value="ATP-grasp"/>
</dbReference>
<keyword evidence="11 16" id="KW-0658">Purine biosynthesis</keyword>
<dbReference type="FunFam" id="3.90.650.10:FF:000019">
    <property type="entry name" value="Trifunctional purine biosynthetic protein adenosine-3"/>
    <property type="match status" value="1"/>
</dbReference>
<dbReference type="CDD" id="cd08645">
    <property type="entry name" value="FMT_core_GART"/>
    <property type="match status" value="1"/>
</dbReference>
<dbReference type="SUPFAM" id="SSF55326">
    <property type="entry name" value="PurM N-terminal domain-like"/>
    <property type="match status" value="1"/>
</dbReference>
<dbReference type="HAMAP" id="MF_00138">
    <property type="entry name" value="GARS"/>
    <property type="match status" value="1"/>
</dbReference>
<keyword evidence="21" id="KW-1267">Proteomics identification</keyword>
<dbReference type="EnsemblMetazoa" id="ISCW017017-RA">
    <property type="protein sequence ID" value="ISCW017017-PA"/>
    <property type="gene ID" value="ISCW017017"/>
</dbReference>
<dbReference type="InterPro" id="IPR016188">
    <property type="entry name" value="PurM-like_N"/>
</dbReference>
<dbReference type="NCBIfam" id="TIGR00877">
    <property type="entry name" value="purD"/>
    <property type="match status" value="1"/>
</dbReference>
<dbReference type="InterPro" id="IPR013815">
    <property type="entry name" value="ATP_grasp_subdomain_1"/>
</dbReference>
<dbReference type="InterPro" id="IPR016185">
    <property type="entry name" value="PreATP-grasp_dom_sf"/>
</dbReference>
<dbReference type="FunFam" id="3.30.470.20:FF:000018">
    <property type="entry name" value="Trifunctional purine biosynthetic protein adenosine-3"/>
    <property type="match status" value="1"/>
</dbReference>
<dbReference type="GO" id="GO:0004644">
    <property type="term" value="F:phosphoribosylglycinamide formyltransferase activity"/>
    <property type="evidence" value="ECO:0007669"/>
    <property type="project" value="UniProtKB-EC"/>
</dbReference>
<evidence type="ECO:0000256" key="16">
    <source>
        <dbReference type="RuleBase" id="RU363089"/>
    </source>
</evidence>
<dbReference type="PROSITE" id="PS00184">
    <property type="entry name" value="GARS"/>
    <property type="match status" value="1"/>
</dbReference>
<dbReference type="GO" id="GO:0004637">
    <property type="term" value="F:phosphoribosylamine-glycine ligase activity"/>
    <property type="evidence" value="ECO:0000318"/>
    <property type="project" value="GO_Central"/>
</dbReference>
<dbReference type="EC" id="6.3.3.1" evidence="16"/>
<dbReference type="Gene3D" id="3.90.600.10">
    <property type="entry name" value="Phosphoribosylglycinamide synthetase, C-terminal domain"/>
    <property type="match status" value="1"/>
</dbReference>
<dbReference type="InterPro" id="IPR036477">
    <property type="entry name" value="Formyl_transf_N_sf"/>
</dbReference>
<dbReference type="VEuPathDB" id="VectorBase:ISCP_027505"/>
<comment type="catalytic activity">
    <reaction evidence="16">
        <text>2-formamido-N(1)-(5-O-phospho-beta-D-ribosyl)acetamidine + ATP = 5-amino-1-(5-phospho-beta-D-ribosyl)imidazole + ADP + phosphate + H(+)</text>
        <dbReference type="Rhea" id="RHEA:23032"/>
        <dbReference type="ChEBI" id="CHEBI:15378"/>
        <dbReference type="ChEBI" id="CHEBI:30616"/>
        <dbReference type="ChEBI" id="CHEBI:43474"/>
        <dbReference type="ChEBI" id="CHEBI:137981"/>
        <dbReference type="ChEBI" id="CHEBI:147287"/>
        <dbReference type="ChEBI" id="CHEBI:456216"/>
        <dbReference type="EC" id="6.3.3.1"/>
    </reaction>
</comment>
<dbReference type="VEuPathDB" id="VectorBase:ISCW017017"/>
<evidence type="ECO:0000313" key="19">
    <source>
        <dbReference type="EnsemblMetazoa" id="ISCW017017-PA"/>
    </source>
</evidence>
<evidence type="ECO:0000256" key="2">
    <source>
        <dbReference type="ARBA" id="ARBA00005054"/>
    </source>
</evidence>
<dbReference type="InterPro" id="IPR002376">
    <property type="entry name" value="Formyl_transf_N"/>
</dbReference>
<dbReference type="SUPFAM" id="SSF52440">
    <property type="entry name" value="PreATP-grasp domain"/>
    <property type="match status" value="1"/>
</dbReference>
<dbReference type="EMBL" id="ABJB011107854">
    <property type="status" value="NOT_ANNOTATED_CDS"/>
    <property type="molecule type" value="Genomic_DNA"/>
</dbReference>
<evidence type="ECO:0000256" key="4">
    <source>
        <dbReference type="ARBA" id="ARBA00007423"/>
    </source>
</evidence>
<dbReference type="STRING" id="6945.B7P986"/>
<dbReference type="Pfam" id="PF00586">
    <property type="entry name" value="AIRS"/>
    <property type="match status" value="1"/>
</dbReference>
<evidence type="ECO:0000256" key="10">
    <source>
        <dbReference type="ARBA" id="ARBA00022741"/>
    </source>
</evidence>
<reference evidence="19" key="2">
    <citation type="submission" date="2020-05" db="UniProtKB">
        <authorList>
            <consortium name="EnsemblMetazoa"/>
        </authorList>
    </citation>
    <scope>IDENTIFICATION</scope>
    <source>
        <strain evidence="19">wikel</strain>
    </source>
</reference>
<dbReference type="HOGENOM" id="CLU_005361_0_2_1"/>
<dbReference type="Gene3D" id="3.90.650.10">
    <property type="entry name" value="PurM-like C-terminal domain"/>
    <property type="match status" value="1"/>
</dbReference>
<evidence type="ECO:0000313" key="20">
    <source>
        <dbReference type="Proteomes" id="UP000001555"/>
    </source>
</evidence>
<dbReference type="VEuPathDB" id="VectorBase:ISCI017017"/>
<dbReference type="PANTHER" id="PTHR10520:SF12">
    <property type="entry name" value="TRIFUNCTIONAL PURINE BIOSYNTHETIC PROTEIN ADENOSINE-3"/>
    <property type="match status" value="1"/>
</dbReference>
<dbReference type="InterPro" id="IPR000115">
    <property type="entry name" value="PRibGlycinamide_synth"/>
</dbReference>
<comment type="catalytic activity">
    <reaction evidence="16">
        <text>N(1)-(5-phospho-beta-D-ribosyl)glycinamide + (6R)-10-formyltetrahydrofolate = N(2)-formyl-N(1)-(5-phospho-beta-D-ribosyl)glycinamide + (6S)-5,6,7,8-tetrahydrofolate + H(+)</text>
        <dbReference type="Rhea" id="RHEA:15053"/>
        <dbReference type="ChEBI" id="CHEBI:15378"/>
        <dbReference type="ChEBI" id="CHEBI:57453"/>
        <dbReference type="ChEBI" id="CHEBI:143788"/>
        <dbReference type="ChEBI" id="CHEBI:147286"/>
        <dbReference type="ChEBI" id="CHEBI:195366"/>
        <dbReference type="EC" id="2.1.2.2"/>
    </reaction>
</comment>
<comment type="pathway">
    <text evidence="2 16">Purine metabolism; IMP biosynthesis via de novo pathway; N(2)-formyl-N(1)-(5-phospho-D-ribosyl)glycinamide from N(1)-(5-phospho-D-ribosyl)glycinamide (10-formyl THF route): step 1/1.</text>
</comment>
<proteinExistence type="evidence at protein level"/>
<comment type="similarity">
    <text evidence="4 16">In the N-terminal section; belongs to the GARS family.</text>
</comment>
<dbReference type="SUPFAM" id="SSF51246">
    <property type="entry name" value="Rudiment single hybrid motif"/>
    <property type="match status" value="1"/>
</dbReference>